<dbReference type="Pfam" id="PF06799">
    <property type="entry name" value="CGLD27-like"/>
    <property type="match status" value="1"/>
</dbReference>
<keyword evidence="4" id="KW-0812">Transmembrane</keyword>
<organism evidence="5 6">
    <name type="scientific">Seminavis robusta</name>
    <dbReference type="NCBI Taxonomy" id="568900"/>
    <lineage>
        <taxon>Eukaryota</taxon>
        <taxon>Sar</taxon>
        <taxon>Stramenopiles</taxon>
        <taxon>Ochrophyta</taxon>
        <taxon>Bacillariophyta</taxon>
        <taxon>Bacillariophyceae</taxon>
        <taxon>Bacillariophycidae</taxon>
        <taxon>Naviculales</taxon>
        <taxon>Naviculaceae</taxon>
        <taxon>Seminavis</taxon>
    </lineage>
</organism>
<feature type="transmembrane region" description="Helical" evidence="4">
    <location>
        <begin position="159"/>
        <end position="178"/>
    </location>
</feature>
<name>A0A9N8HQV7_9STRA</name>
<dbReference type="PANTHER" id="PTHR34214:SF3">
    <property type="entry name" value="PROTEIN CONSERVED IN THE GREEN LINEAGE AND DIATOMS 27, CHLOROPLASTIC"/>
    <property type="match status" value="1"/>
</dbReference>
<protein>
    <submittedName>
        <fullName evidence="5">Uncharacterized protein</fullName>
    </submittedName>
</protein>
<proteinExistence type="predicted"/>
<evidence type="ECO:0000313" key="5">
    <source>
        <dbReference type="EMBL" id="CAB9522686.1"/>
    </source>
</evidence>
<comment type="subcellular location">
    <subcellularLocation>
        <location evidence="1">Plastid</location>
    </subcellularLocation>
</comment>
<evidence type="ECO:0000256" key="1">
    <source>
        <dbReference type="ARBA" id="ARBA00004474"/>
    </source>
</evidence>
<feature type="region of interest" description="Disordered" evidence="3">
    <location>
        <begin position="1"/>
        <end position="23"/>
    </location>
</feature>
<keyword evidence="4" id="KW-0472">Membrane</keyword>
<comment type="caution">
    <text evidence="5">The sequence shown here is derived from an EMBL/GenBank/DDBJ whole genome shotgun (WGS) entry which is preliminary data.</text>
</comment>
<dbReference type="GO" id="GO:0009536">
    <property type="term" value="C:plastid"/>
    <property type="evidence" value="ECO:0007669"/>
    <property type="project" value="UniProtKB-SubCell"/>
</dbReference>
<evidence type="ECO:0000256" key="4">
    <source>
        <dbReference type="SAM" id="Phobius"/>
    </source>
</evidence>
<sequence length="233" mass="25769">MAQEDEFAPRPETSFGADGVPEGQRPVNEFLDVTSQPMFGWASLETGSKGLLTRLVTVYSVLFFTVCYPIAGATFTQDGYLLQKITAANVGDLFVALMILLRIFSGWSYVGSRLNSNVIEYEETGWYDGDFETKSPSEKLRDELLYEEKVEPVVDRLKLFTISAAGLWVASCIGYNVALSAKPLFNEYDPAMLERLRADDKLADVAAQQSGGKPTYCDNRYYRAVANGGQGCN</sequence>
<dbReference type="InterPro" id="IPR009631">
    <property type="entry name" value="CGLD27-like"/>
</dbReference>
<dbReference type="Proteomes" id="UP001153069">
    <property type="component" value="Unassembled WGS sequence"/>
</dbReference>
<keyword evidence="4" id="KW-1133">Transmembrane helix</keyword>
<feature type="transmembrane region" description="Helical" evidence="4">
    <location>
        <begin position="87"/>
        <end position="110"/>
    </location>
</feature>
<evidence type="ECO:0000313" key="6">
    <source>
        <dbReference type="Proteomes" id="UP001153069"/>
    </source>
</evidence>
<reference evidence="5" key="1">
    <citation type="submission" date="2020-06" db="EMBL/GenBank/DDBJ databases">
        <authorList>
            <consortium name="Plant Systems Biology data submission"/>
        </authorList>
    </citation>
    <scope>NUCLEOTIDE SEQUENCE</scope>
    <source>
        <strain evidence="5">D6</strain>
    </source>
</reference>
<feature type="transmembrane region" description="Helical" evidence="4">
    <location>
        <begin position="56"/>
        <end position="75"/>
    </location>
</feature>
<dbReference type="OrthoDB" id="192326at2759"/>
<dbReference type="AlphaFoldDB" id="A0A9N8HQV7"/>
<accession>A0A9N8HQV7</accession>
<gene>
    <name evidence="5" type="ORF">SEMRO_1330_G263410.1</name>
</gene>
<dbReference type="EMBL" id="CAICTM010001328">
    <property type="protein sequence ID" value="CAB9522686.1"/>
    <property type="molecule type" value="Genomic_DNA"/>
</dbReference>
<dbReference type="PANTHER" id="PTHR34214">
    <property type="match status" value="1"/>
</dbReference>
<evidence type="ECO:0000256" key="3">
    <source>
        <dbReference type="SAM" id="MobiDB-lite"/>
    </source>
</evidence>
<evidence type="ECO:0000256" key="2">
    <source>
        <dbReference type="ARBA" id="ARBA00022640"/>
    </source>
</evidence>
<keyword evidence="6" id="KW-1185">Reference proteome</keyword>
<keyword evidence="2" id="KW-0934">Plastid</keyword>